<dbReference type="AlphaFoldDB" id="A5E2C4"/>
<dbReference type="VEuPathDB" id="FungiDB:LELG_03761"/>
<dbReference type="Pfam" id="PF00172">
    <property type="entry name" value="Zn_clus"/>
    <property type="match status" value="1"/>
</dbReference>
<evidence type="ECO:0000256" key="1">
    <source>
        <dbReference type="ARBA" id="ARBA00004123"/>
    </source>
</evidence>
<evidence type="ECO:0000256" key="3">
    <source>
        <dbReference type="ARBA" id="ARBA00023015"/>
    </source>
</evidence>
<dbReference type="InterPro" id="IPR036864">
    <property type="entry name" value="Zn2-C6_fun-type_DNA-bd_sf"/>
</dbReference>
<dbReference type="OMA" id="EYRFSNC"/>
<feature type="compositionally biased region" description="Polar residues" evidence="7">
    <location>
        <begin position="1"/>
        <end position="35"/>
    </location>
</feature>
<organism evidence="9 10">
    <name type="scientific">Lodderomyces elongisporus (strain ATCC 11503 / CBS 2605 / JCM 1781 / NBRC 1676 / NRRL YB-4239)</name>
    <name type="common">Yeast</name>
    <name type="synonym">Saccharomyces elongisporus</name>
    <dbReference type="NCBI Taxonomy" id="379508"/>
    <lineage>
        <taxon>Eukaryota</taxon>
        <taxon>Fungi</taxon>
        <taxon>Dikarya</taxon>
        <taxon>Ascomycota</taxon>
        <taxon>Saccharomycotina</taxon>
        <taxon>Pichiomycetes</taxon>
        <taxon>Debaryomycetaceae</taxon>
        <taxon>Candida/Lodderomyces clade</taxon>
        <taxon>Lodderomyces</taxon>
    </lineage>
</organism>
<proteinExistence type="predicted"/>
<dbReference type="SMART" id="SM00066">
    <property type="entry name" value="GAL4"/>
    <property type="match status" value="1"/>
</dbReference>
<dbReference type="GO" id="GO:0000981">
    <property type="term" value="F:DNA-binding transcription factor activity, RNA polymerase II-specific"/>
    <property type="evidence" value="ECO:0007669"/>
    <property type="project" value="InterPro"/>
</dbReference>
<comment type="subcellular location">
    <subcellularLocation>
        <location evidence="1">Nucleus</location>
    </subcellularLocation>
</comment>
<keyword evidence="10" id="KW-1185">Reference proteome</keyword>
<dbReference type="PROSITE" id="PS00463">
    <property type="entry name" value="ZN2_CY6_FUNGAL_1"/>
    <property type="match status" value="1"/>
</dbReference>
<dbReference type="CDD" id="cd00067">
    <property type="entry name" value="GAL4"/>
    <property type="match status" value="1"/>
</dbReference>
<evidence type="ECO:0000256" key="7">
    <source>
        <dbReference type="SAM" id="MobiDB-lite"/>
    </source>
</evidence>
<dbReference type="OrthoDB" id="2123952at2759"/>
<dbReference type="eggNOG" id="ENOG502QZJZ">
    <property type="taxonomic scope" value="Eukaryota"/>
</dbReference>
<dbReference type="KEGG" id="lel:PVL30_004587"/>
<dbReference type="Gene3D" id="4.10.240.10">
    <property type="entry name" value="Zn(2)-C6 fungal-type DNA-binding domain"/>
    <property type="match status" value="1"/>
</dbReference>
<keyword evidence="2" id="KW-0479">Metal-binding</keyword>
<keyword evidence="5" id="KW-0804">Transcription</keyword>
<evidence type="ECO:0000256" key="2">
    <source>
        <dbReference type="ARBA" id="ARBA00022723"/>
    </source>
</evidence>
<reference evidence="9 10" key="1">
    <citation type="journal article" date="2009" name="Nature">
        <title>Evolution of pathogenicity and sexual reproduction in eight Candida genomes.</title>
        <authorList>
            <person name="Butler G."/>
            <person name="Rasmussen M.D."/>
            <person name="Lin M.F."/>
            <person name="Santos M.A."/>
            <person name="Sakthikumar S."/>
            <person name="Munro C.A."/>
            <person name="Rheinbay E."/>
            <person name="Grabherr M."/>
            <person name="Forche A."/>
            <person name="Reedy J.L."/>
            <person name="Agrafioti I."/>
            <person name="Arnaud M.B."/>
            <person name="Bates S."/>
            <person name="Brown A.J."/>
            <person name="Brunke S."/>
            <person name="Costanzo M.C."/>
            <person name="Fitzpatrick D.A."/>
            <person name="de Groot P.W."/>
            <person name="Harris D."/>
            <person name="Hoyer L.L."/>
            <person name="Hube B."/>
            <person name="Klis F.M."/>
            <person name="Kodira C."/>
            <person name="Lennard N."/>
            <person name="Logue M.E."/>
            <person name="Martin R."/>
            <person name="Neiman A.M."/>
            <person name="Nikolaou E."/>
            <person name="Quail M.A."/>
            <person name="Quinn J."/>
            <person name="Santos M.C."/>
            <person name="Schmitzberger F.F."/>
            <person name="Sherlock G."/>
            <person name="Shah P."/>
            <person name="Silverstein K.A."/>
            <person name="Skrzypek M.S."/>
            <person name="Soll D."/>
            <person name="Staggs R."/>
            <person name="Stansfield I."/>
            <person name="Stumpf M.P."/>
            <person name="Sudbery P.E."/>
            <person name="Srikantha T."/>
            <person name="Zeng Q."/>
            <person name="Berman J."/>
            <person name="Berriman M."/>
            <person name="Heitman J."/>
            <person name="Gow N.A."/>
            <person name="Lorenz M.C."/>
            <person name="Birren B.W."/>
            <person name="Kellis M."/>
            <person name="Cuomo C.A."/>
        </authorList>
    </citation>
    <scope>NUCLEOTIDE SEQUENCE [LARGE SCALE GENOMIC DNA]</scope>
    <source>
        <strain evidence="10">ATCC 11503 / BCRC 21390 / CBS 2605 / JCM 1781 / NBRC 1676 / NRRL YB-4239</strain>
    </source>
</reference>
<dbReference type="InterPro" id="IPR050987">
    <property type="entry name" value="AtrR-like"/>
</dbReference>
<dbReference type="GO" id="GO:0008270">
    <property type="term" value="F:zinc ion binding"/>
    <property type="evidence" value="ECO:0007669"/>
    <property type="project" value="InterPro"/>
</dbReference>
<dbReference type="GO" id="GO:0003677">
    <property type="term" value="F:DNA binding"/>
    <property type="evidence" value="ECO:0007669"/>
    <property type="project" value="UniProtKB-KW"/>
</dbReference>
<dbReference type="GO" id="GO:0006351">
    <property type="term" value="P:DNA-templated transcription"/>
    <property type="evidence" value="ECO:0007669"/>
    <property type="project" value="InterPro"/>
</dbReference>
<sequence length="1011" mass="113285">MQTMESNGASSIQLVSPSLTNESTEIQQITGNDPNDTTRKRVRVACDNCRTHKIRCSGTYPCRHCVDSKKPKECHYTKKPSKKQKPSNDAGAQTTKKTERAKSSNVGAIVNGTTVLDNFTDKRLTKLEGLMNKLQSTVEMLVESSMSAKAVKENPLVSQIPLSSQVPLVINQGSKSRNRNNNNNNNNGNNSNSNNNNLQPELRNKSVEPNSVANTSLGDSKAKNVEHFVGTQSIWCMFSKESLDWMEQTLGPDGKQYVRPIRNLPLLFHSKCALFVQKWVDPPLVDKTERKTLLESPFPLDPKFVFDLIDSHYKELSFVNIIMDSNRVKEMFEAYYKKSRSFKLSELLIMTSSLLIALLIKMEKRQHSPLENLPKLQEKWLNNSIFYYQRLCVVNDGIETVEGILSLLVYLESNWVTGHFNYIPLSVAIRYAQELGLHRSESLYHLSPKEQERRRLLWWFCQFFDTEMCFKTGKPPAINVEDVSTNDEMDMLRLCLDASSDTSSTCKRNGENGDNRENGGNDRNGENGGNGENNGNGEKVRCGFAASEILFGDESVPLRYRLLHKIKEFADGPRYYCFFSMLLTRIRAKSYQLLFSASAQTRDFESLSKTLDDLNNEIFELAMWSPEEERPRFFNDPQFRLLTPDVPANKRQFLISNLLIFFSQLMIINRVPFIVRSEYVNYDSKIVEYRNLSLDSARTMLVLVLQIDGAYTPSFFNWILFYAVSAFLILGASILNHPHSAEAGTDVNLLIDAAKGFFSITHDDSILLIGRSDISVSLVIQLMLNVIIKLYQDKTKQQVSYDHPSMLKTLKERFPEIFQDVQHVIKNIVGASPFNNTEAIALSRHSSSAVSSVNSLSRKNSPYALSPRYNPSVSNLTDSVDNTPGGHINVHNAGLSPEYAMRNGNAYPQGGVYGLGLSSNPQVHTPHENYNTSYVRTGQTPMRTPGAGGGNMGIGGGVETGVGVEAGTGGGVGLDGYDLFAQTGNDGVVTNILMNQMNNMPNFFFDNNMGI</sequence>
<feature type="domain" description="Zn(2)-C6 fungal-type" evidence="8">
    <location>
        <begin position="45"/>
        <end position="76"/>
    </location>
</feature>
<dbReference type="PANTHER" id="PTHR46910">
    <property type="entry name" value="TRANSCRIPTION FACTOR PDR1"/>
    <property type="match status" value="1"/>
</dbReference>
<dbReference type="Pfam" id="PF04082">
    <property type="entry name" value="Fungal_trans"/>
    <property type="match status" value="1"/>
</dbReference>
<keyword evidence="4" id="KW-0238">DNA-binding</keyword>
<accession>A5E2C4</accession>
<dbReference type="GO" id="GO:0005634">
    <property type="term" value="C:nucleus"/>
    <property type="evidence" value="ECO:0007669"/>
    <property type="project" value="UniProtKB-SubCell"/>
</dbReference>
<keyword evidence="3" id="KW-0805">Transcription regulation</keyword>
<dbReference type="GeneID" id="5231900"/>
<dbReference type="Proteomes" id="UP000001996">
    <property type="component" value="Unassembled WGS sequence"/>
</dbReference>
<feature type="compositionally biased region" description="Basic and acidic residues" evidence="7">
    <location>
        <begin position="508"/>
        <end position="525"/>
    </location>
</feature>
<dbReference type="EMBL" id="CH981528">
    <property type="protein sequence ID" value="EDK45582.1"/>
    <property type="molecule type" value="Genomic_DNA"/>
</dbReference>
<dbReference type="InterPro" id="IPR001138">
    <property type="entry name" value="Zn2Cys6_DnaBD"/>
</dbReference>
<evidence type="ECO:0000256" key="5">
    <source>
        <dbReference type="ARBA" id="ARBA00023163"/>
    </source>
</evidence>
<dbReference type="STRING" id="379508.A5E2C4"/>
<dbReference type="InterPro" id="IPR007219">
    <property type="entry name" value="XnlR_reg_dom"/>
</dbReference>
<dbReference type="InParanoid" id="A5E2C4"/>
<dbReference type="PANTHER" id="PTHR46910:SF37">
    <property type="entry name" value="ZN(II)2CYS6 TRANSCRIPTION FACTOR (EUROFUNG)"/>
    <property type="match status" value="1"/>
</dbReference>
<feature type="compositionally biased region" description="Low complexity" evidence="7">
    <location>
        <begin position="179"/>
        <end position="197"/>
    </location>
</feature>
<feature type="region of interest" description="Disordered" evidence="7">
    <location>
        <begin position="173"/>
        <end position="202"/>
    </location>
</feature>
<dbReference type="SMART" id="SM00906">
    <property type="entry name" value="Fungal_trans"/>
    <property type="match status" value="1"/>
</dbReference>
<dbReference type="PROSITE" id="PS50048">
    <property type="entry name" value="ZN2_CY6_FUNGAL_2"/>
    <property type="match status" value="1"/>
</dbReference>
<feature type="region of interest" description="Disordered" evidence="7">
    <location>
        <begin position="71"/>
        <end position="105"/>
    </location>
</feature>
<evidence type="ECO:0000313" key="10">
    <source>
        <dbReference type="Proteomes" id="UP000001996"/>
    </source>
</evidence>
<dbReference type="SUPFAM" id="SSF57701">
    <property type="entry name" value="Zn2/Cys6 DNA-binding domain"/>
    <property type="match status" value="1"/>
</dbReference>
<evidence type="ECO:0000259" key="8">
    <source>
        <dbReference type="PROSITE" id="PS50048"/>
    </source>
</evidence>
<dbReference type="HOGENOM" id="CLU_013659_0_0_1"/>
<name>A5E2C4_LODEL</name>
<protein>
    <recommendedName>
        <fullName evidence="8">Zn(2)-C6 fungal-type domain-containing protein</fullName>
    </recommendedName>
</protein>
<feature type="region of interest" description="Disordered" evidence="7">
    <location>
        <begin position="1"/>
        <end position="38"/>
    </location>
</feature>
<gene>
    <name evidence="9" type="ORF">LELG_03761</name>
</gene>
<evidence type="ECO:0000313" key="9">
    <source>
        <dbReference type="EMBL" id="EDK45582.1"/>
    </source>
</evidence>
<evidence type="ECO:0000256" key="4">
    <source>
        <dbReference type="ARBA" id="ARBA00023125"/>
    </source>
</evidence>
<evidence type="ECO:0000256" key="6">
    <source>
        <dbReference type="ARBA" id="ARBA00023242"/>
    </source>
</evidence>
<keyword evidence="6" id="KW-0539">Nucleus</keyword>
<feature type="region of interest" description="Disordered" evidence="7">
    <location>
        <begin position="500"/>
        <end position="537"/>
    </location>
</feature>
<dbReference type="CDD" id="cd12148">
    <property type="entry name" value="fungal_TF_MHR"/>
    <property type="match status" value="1"/>
</dbReference>